<dbReference type="GO" id="GO:0005975">
    <property type="term" value="P:carbohydrate metabolic process"/>
    <property type="evidence" value="ECO:0007669"/>
    <property type="project" value="InterPro"/>
</dbReference>
<reference evidence="5" key="1">
    <citation type="submission" date="2024-05" db="EMBL/GenBank/DDBJ databases">
        <title>The Natural Products Discovery Center: Release of the First 8490 Sequenced Strains for Exploring Actinobacteria Biosynthetic Diversity.</title>
        <authorList>
            <person name="Kalkreuter E."/>
            <person name="Kautsar S.A."/>
            <person name="Yang D."/>
            <person name="Bader C.D."/>
            <person name="Teijaro C.N."/>
            <person name="Fluegel L."/>
            <person name="Davis C.M."/>
            <person name="Simpson J.R."/>
            <person name="Lauterbach L."/>
            <person name="Steele A.D."/>
            <person name="Gui C."/>
            <person name="Meng S."/>
            <person name="Li G."/>
            <person name="Viehrig K."/>
            <person name="Ye F."/>
            <person name="Su P."/>
            <person name="Kiefer A.F."/>
            <person name="Nichols A."/>
            <person name="Cepeda A.J."/>
            <person name="Yan W."/>
            <person name="Fan B."/>
            <person name="Jiang Y."/>
            <person name="Adhikari A."/>
            <person name="Zheng C.-J."/>
            <person name="Schuster L."/>
            <person name="Cowan T.M."/>
            <person name="Smanski M.J."/>
            <person name="Chevrette M.G."/>
            <person name="de Carvalho L.P.S."/>
            <person name="Shen B."/>
        </authorList>
    </citation>
    <scope>NUCLEOTIDE SEQUENCE</scope>
    <source>
        <strain evidence="5">NPDC080035</strain>
    </source>
</reference>
<keyword evidence="2" id="KW-0808">Transferase</keyword>
<feature type="domain" description="Carbohydrate kinase FGGY N-terminal" evidence="4">
    <location>
        <begin position="10"/>
        <end position="242"/>
    </location>
</feature>
<dbReference type="Gene3D" id="3.30.420.40">
    <property type="match status" value="2"/>
</dbReference>
<dbReference type="InterPro" id="IPR018484">
    <property type="entry name" value="FGGY_N"/>
</dbReference>
<evidence type="ECO:0000256" key="2">
    <source>
        <dbReference type="ARBA" id="ARBA00022679"/>
    </source>
</evidence>
<organism evidence="5">
    <name type="scientific">Leifsonia sp. NPDC080035</name>
    <dbReference type="NCBI Taxonomy" id="3143936"/>
    <lineage>
        <taxon>Bacteria</taxon>
        <taxon>Bacillati</taxon>
        <taxon>Actinomycetota</taxon>
        <taxon>Actinomycetes</taxon>
        <taxon>Micrococcales</taxon>
        <taxon>Microbacteriaceae</taxon>
        <taxon>Leifsonia</taxon>
    </lineage>
</organism>
<dbReference type="AlphaFoldDB" id="A0AAU7GF96"/>
<dbReference type="Pfam" id="PF00370">
    <property type="entry name" value="FGGY_N"/>
    <property type="match status" value="1"/>
</dbReference>
<sequence>MTVPASSAAALGVDVGTTNTKVVLAAFGGDGVVHEQRGRTMPTPATGAELRDAVLAAIAEVAEGQRDRIVGIGIASMAETGALIGPDGEPRGSLLRWTRGDTRAADRLVVAAGAPELYAATGVPVAAKSPLAHWLTLADEDDPRLHGARWSGVDALVAEALTGEAVTDRTLAARTMAYRIDGTAESFDPDLLALAGLTPDRFPRVSPPGDAAGALSAHAAAALDLPAGLPVVVAGHDHAVGAWAAGVREPGQAADSVGTAEALYRVAADIPREEARRQGMSIAPSVDGRHRSLLAGNPTAGALVEWALRELLPGVEPTAALRSAEAHAGRPIEAFLLPYLRGRQSPLPDPGARVRAVPALPAEPGAALAAVFAGLALHLAWLDAEQTRILGPRHPDVTLLGGAAAANGAWARIKNRVLPGRLRPVAAGEVVAVGAAMLAAHRITGITTTLPLGSPEDAATTGDPALLERFVAAATHHEKEPA</sequence>
<evidence type="ECO:0000256" key="3">
    <source>
        <dbReference type="ARBA" id="ARBA00022777"/>
    </source>
</evidence>
<name>A0AAU7GF96_9MICO</name>
<protein>
    <submittedName>
        <fullName evidence="5">FGGY family carbohydrate kinase</fullName>
    </submittedName>
</protein>
<evidence type="ECO:0000256" key="1">
    <source>
        <dbReference type="ARBA" id="ARBA00009156"/>
    </source>
</evidence>
<proteinExistence type="inferred from homology"/>
<gene>
    <name evidence="5" type="ORF">AAME72_06610</name>
</gene>
<dbReference type="GO" id="GO:0016301">
    <property type="term" value="F:kinase activity"/>
    <property type="evidence" value="ECO:0007669"/>
    <property type="project" value="UniProtKB-KW"/>
</dbReference>
<dbReference type="InterPro" id="IPR050406">
    <property type="entry name" value="FGGY_Carb_Kinase"/>
</dbReference>
<dbReference type="SUPFAM" id="SSF53067">
    <property type="entry name" value="Actin-like ATPase domain"/>
    <property type="match status" value="2"/>
</dbReference>
<evidence type="ECO:0000259" key="4">
    <source>
        <dbReference type="Pfam" id="PF00370"/>
    </source>
</evidence>
<dbReference type="EMBL" id="CP157390">
    <property type="protein sequence ID" value="XBM49530.1"/>
    <property type="molecule type" value="Genomic_DNA"/>
</dbReference>
<keyword evidence="3 5" id="KW-0418">Kinase</keyword>
<dbReference type="PIRSF" id="PIRSF000538">
    <property type="entry name" value="GlpK"/>
    <property type="match status" value="1"/>
</dbReference>
<dbReference type="InterPro" id="IPR043129">
    <property type="entry name" value="ATPase_NBD"/>
</dbReference>
<dbReference type="PANTHER" id="PTHR43095">
    <property type="entry name" value="SUGAR KINASE"/>
    <property type="match status" value="1"/>
</dbReference>
<dbReference type="InterPro" id="IPR000577">
    <property type="entry name" value="Carb_kinase_FGGY"/>
</dbReference>
<dbReference type="RefSeq" id="WP_348789448.1">
    <property type="nucleotide sequence ID" value="NZ_CP157390.1"/>
</dbReference>
<evidence type="ECO:0000313" key="5">
    <source>
        <dbReference type="EMBL" id="XBM49530.1"/>
    </source>
</evidence>
<accession>A0AAU7GF96</accession>
<comment type="similarity">
    <text evidence="1">Belongs to the FGGY kinase family.</text>
</comment>